<keyword evidence="10" id="KW-1185">Reference proteome</keyword>
<dbReference type="Pfam" id="PF00400">
    <property type="entry name" value="WD40"/>
    <property type="match status" value="4"/>
</dbReference>
<name>A0A177EHX1_9MICR</name>
<dbReference type="GO" id="GO:0006325">
    <property type="term" value="P:chromatin organization"/>
    <property type="evidence" value="ECO:0007669"/>
    <property type="project" value="UniProtKB-KW"/>
</dbReference>
<dbReference type="PROSITE" id="PS50082">
    <property type="entry name" value="WD_REPEATS_2"/>
    <property type="match status" value="3"/>
</dbReference>
<dbReference type="InterPro" id="IPR050459">
    <property type="entry name" value="WD_repeat_RBAP46/RBAP48/MSI1"/>
</dbReference>
<gene>
    <name evidence="9" type="ORF">NEDG_00048</name>
</gene>
<feature type="region of interest" description="Disordered" evidence="7">
    <location>
        <begin position="392"/>
        <end position="412"/>
    </location>
</feature>
<evidence type="ECO:0000256" key="7">
    <source>
        <dbReference type="SAM" id="MobiDB-lite"/>
    </source>
</evidence>
<dbReference type="InterPro" id="IPR015943">
    <property type="entry name" value="WD40/YVTN_repeat-like_dom_sf"/>
</dbReference>
<evidence type="ECO:0000256" key="2">
    <source>
        <dbReference type="ARBA" id="ARBA00022574"/>
    </source>
</evidence>
<dbReference type="Proteomes" id="UP000185944">
    <property type="component" value="Unassembled WGS sequence"/>
</dbReference>
<dbReference type="SMART" id="SM00320">
    <property type="entry name" value="WD40"/>
    <property type="match status" value="4"/>
</dbReference>
<dbReference type="EMBL" id="LTDL01000014">
    <property type="protein sequence ID" value="OAG31573.1"/>
    <property type="molecule type" value="Genomic_DNA"/>
</dbReference>
<keyword evidence="2 6" id="KW-0853">WD repeat</keyword>
<dbReference type="PANTHER" id="PTHR22850">
    <property type="entry name" value="WD40 REPEAT FAMILY"/>
    <property type="match status" value="1"/>
</dbReference>
<feature type="repeat" description="WD" evidence="6">
    <location>
        <begin position="269"/>
        <end position="296"/>
    </location>
</feature>
<dbReference type="InterPro" id="IPR020472">
    <property type="entry name" value="WD40_PAC1"/>
</dbReference>
<keyword evidence="5" id="KW-0539">Nucleus</keyword>
<reference evidence="9 10" key="1">
    <citation type="submission" date="2016-02" db="EMBL/GenBank/DDBJ databases">
        <title>Discovery of a natural microsporidian pathogen with a broad tissue tropism in Caenorhabditis elegans.</title>
        <authorList>
            <person name="Luallen R.J."/>
            <person name="Reinke A.W."/>
            <person name="Tong L."/>
            <person name="Botts M.R."/>
            <person name="Felix M.-A."/>
            <person name="Troemel E.R."/>
        </authorList>
    </citation>
    <scope>NUCLEOTIDE SEQUENCE [LARGE SCALE GENOMIC DNA]</scope>
    <source>
        <strain evidence="9 10">JUm2807</strain>
    </source>
</reference>
<accession>A0A177EHX1</accession>
<evidence type="ECO:0000256" key="1">
    <source>
        <dbReference type="ARBA" id="ARBA00004123"/>
    </source>
</evidence>
<dbReference type="PROSITE" id="PS00678">
    <property type="entry name" value="WD_REPEATS_1"/>
    <property type="match status" value="2"/>
</dbReference>
<dbReference type="Gene3D" id="2.130.10.10">
    <property type="entry name" value="YVTN repeat-like/Quinoprotein amine dehydrogenase"/>
    <property type="match status" value="1"/>
</dbReference>
<keyword evidence="4" id="KW-0156">Chromatin regulator</keyword>
<comment type="subcellular location">
    <subcellularLocation>
        <location evidence="1">Nucleus</location>
    </subcellularLocation>
</comment>
<proteinExistence type="predicted"/>
<evidence type="ECO:0000256" key="6">
    <source>
        <dbReference type="PROSITE-ProRule" id="PRU00221"/>
    </source>
</evidence>
<dbReference type="AlphaFoldDB" id="A0A177EHX1"/>
<dbReference type="OrthoDB" id="427795at2759"/>
<evidence type="ECO:0000256" key="5">
    <source>
        <dbReference type="ARBA" id="ARBA00023242"/>
    </source>
</evidence>
<evidence type="ECO:0000313" key="10">
    <source>
        <dbReference type="Proteomes" id="UP000185944"/>
    </source>
</evidence>
<dbReference type="SUPFAM" id="SSF50978">
    <property type="entry name" value="WD40 repeat-like"/>
    <property type="match status" value="1"/>
</dbReference>
<dbReference type="STRING" id="1805483.A0A177EHX1"/>
<dbReference type="InterPro" id="IPR019775">
    <property type="entry name" value="WD40_repeat_CS"/>
</dbReference>
<feature type="compositionally biased region" description="Basic and acidic residues" evidence="7">
    <location>
        <begin position="397"/>
        <end position="406"/>
    </location>
</feature>
<feature type="domain" description="Histone-binding protein RBBP4-like N-terminal" evidence="8">
    <location>
        <begin position="25"/>
        <end position="95"/>
    </location>
</feature>
<comment type="caution">
    <text evidence="9">The sequence shown here is derived from an EMBL/GenBank/DDBJ whole genome shotgun (WGS) entry which is preliminary data.</text>
</comment>
<protein>
    <submittedName>
        <fullName evidence="9">Histone-binding protein RBBP4</fullName>
    </submittedName>
</protein>
<dbReference type="Pfam" id="PF12265">
    <property type="entry name" value="CAF1C_H4-bd"/>
    <property type="match status" value="1"/>
</dbReference>
<evidence type="ECO:0000313" key="9">
    <source>
        <dbReference type="EMBL" id="OAG31573.1"/>
    </source>
</evidence>
<dbReference type="RefSeq" id="XP_067545174.1">
    <property type="nucleotide sequence ID" value="XM_067687466.1"/>
</dbReference>
<dbReference type="InterPro" id="IPR022052">
    <property type="entry name" value="Histone-bd_RBBP4-like_N"/>
</dbReference>
<dbReference type="InterPro" id="IPR036322">
    <property type="entry name" value="WD40_repeat_dom_sf"/>
</dbReference>
<feature type="repeat" description="WD" evidence="6">
    <location>
        <begin position="355"/>
        <end position="391"/>
    </location>
</feature>
<dbReference type="VEuPathDB" id="MicrosporidiaDB:NEDG_00048"/>
<dbReference type="GeneID" id="93646398"/>
<keyword evidence="3" id="KW-0677">Repeat</keyword>
<evidence type="ECO:0000256" key="4">
    <source>
        <dbReference type="ARBA" id="ARBA00022853"/>
    </source>
</evidence>
<dbReference type="InterPro" id="IPR001680">
    <property type="entry name" value="WD40_rpt"/>
</dbReference>
<feature type="repeat" description="WD" evidence="6">
    <location>
        <begin position="298"/>
        <end position="340"/>
    </location>
</feature>
<evidence type="ECO:0000259" key="8">
    <source>
        <dbReference type="Pfam" id="PF12265"/>
    </source>
</evidence>
<dbReference type="PROSITE" id="PS50294">
    <property type="entry name" value="WD_REPEATS_REGION"/>
    <property type="match status" value="1"/>
</dbReference>
<sequence>MEKSEQKQIAAMEECSDEENIRISEDFKVWRKNVPYLYDMLLSHALSWPSLTVQWFPDAVRNEEAETTTQRLLLSTHTSGQAEEFLQIATVTLPDTVSDSSVRTLEDGGYGFGDSKVRISQKIPVTSEVNRARYMPTQSKIIAVRNDTPVVAIYDYTKHPSFAKEAAPDLVFEGHTKGGFGLAWSPAKEGELLSAGYDGLVCVFDTSAGPAPAGIIKQAGEINDISISQTGEMIALAMDLTGTVVIDRRSGDKKALATGETLCAQFSLEDNGLVATGSKDGQVRVWDVRNESAPLHTLQSHTNNVAQVQWSPHLPSVLASSSTDRRVNIWDLSKIGAEQTEEEREDGPPELLFVHGGHTDGVCDIAWNPHEPWEIASVADDNILQIWQVSTEVAPDGSDHGSDDGSGHGSGQ</sequence>
<organism evidence="9 10">
    <name type="scientific">Nematocida displodere</name>
    <dbReference type="NCBI Taxonomy" id="1805483"/>
    <lineage>
        <taxon>Eukaryota</taxon>
        <taxon>Fungi</taxon>
        <taxon>Fungi incertae sedis</taxon>
        <taxon>Microsporidia</taxon>
        <taxon>Nematocida</taxon>
    </lineage>
</organism>
<dbReference type="GO" id="GO:0005634">
    <property type="term" value="C:nucleus"/>
    <property type="evidence" value="ECO:0007669"/>
    <property type="project" value="UniProtKB-SubCell"/>
</dbReference>
<evidence type="ECO:0000256" key="3">
    <source>
        <dbReference type="ARBA" id="ARBA00022737"/>
    </source>
</evidence>
<dbReference type="PRINTS" id="PR00320">
    <property type="entry name" value="GPROTEINBRPT"/>
</dbReference>